<gene>
    <name evidence="4" type="ORF">IBL25_02790</name>
</gene>
<dbReference type="PANTHER" id="PTHR44591">
    <property type="entry name" value="STRESS RESPONSE REGULATOR PROTEIN 1"/>
    <property type="match status" value="1"/>
</dbReference>
<dbReference type="InterPro" id="IPR011006">
    <property type="entry name" value="CheY-like_superfamily"/>
</dbReference>
<evidence type="ECO:0000313" key="4">
    <source>
        <dbReference type="EMBL" id="MBC9175873.1"/>
    </source>
</evidence>
<dbReference type="EMBL" id="JACTUZ010000005">
    <property type="protein sequence ID" value="MBC9175873.1"/>
    <property type="molecule type" value="Genomic_DNA"/>
</dbReference>
<protein>
    <submittedName>
        <fullName evidence="4">Response regulator</fullName>
    </submittedName>
</protein>
<dbReference type="PROSITE" id="PS50110">
    <property type="entry name" value="RESPONSE_REGULATORY"/>
    <property type="match status" value="1"/>
</dbReference>
<reference evidence="4 5" key="1">
    <citation type="journal article" date="2009" name="Int. J. Syst. Evol. Microbiol.">
        <title>Transfer of Teichococcus ludipueritiae and Muricoccus roseus to the genus Roseomonas, as Roseomonas ludipueritiae comb. nov. and Roseomonas rosea comb. nov., respectively, and emended description of the genus Roseomonas.</title>
        <authorList>
            <person name="Sanchez-Porro C."/>
            <person name="Gallego V."/>
            <person name="Busse H.J."/>
            <person name="Kampfer P."/>
            <person name="Ventosa A."/>
        </authorList>
    </citation>
    <scope>NUCLEOTIDE SEQUENCE [LARGE SCALE GENOMIC DNA]</scope>
    <source>
        <strain evidence="4 5">DSM 14915</strain>
    </source>
</reference>
<keyword evidence="1 2" id="KW-0597">Phosphoprotein</keyword>
<evidence type="ECO:0000259" key="3">
    <source>
        <dbReference type="PROSITE" id="PS50110"/>
    </source>
</evidence>
<accession>A0ABR7R2I0</accession>
<dbReference type="Pfam" id="PF00072">
    <property type="entry name" value="Response_reg"/>
    <property type="match status" value="1"/>
</dbReference>
<evidence type="ECO:0000313" key="5">
    <source>
        <dbReference type="Proteomes" id="UP000603940"/>
    </source>
</evidence>
<dbReference type="RefSeq" id="WP_187777037.1">
    <property type="nucleotide sequence ID" value="NZ_JACTUZ010000005.1"/>
</dbReference>
<dbReference type="InterPro" id="IPR050595">
    <property type="entry name" value="Bact_response_regulator"/>
</dbReference>
<sequence>MTTGSERALRILVVEDEAIVAMLIGDIIEGMGHAVAGVADTAPEAIWLAGSEHPDLALCDIKLLGGDSGLDVAAALRPLGIPCVFVSGNCPGPEAGQGIAIGCVLKPFRPGTVEEAIRLATRVKAGEAPGRVPVGMTLY</sequence>
<comment type="caution">
    <text evidence="4">The sequence shown here is derived from an EMBL/GenBank/DDBJ whole genome shotgun (WGS) entry which is preliminary data.</text>
</comment>
<keyword evidence="5" id="KW-1185">Reference proteome</keyword>
<organism evidence="4 5">
    <name type="scientific">Pseudoroseomonas ludipueritiae</name>
    <dbReference type="NCBI Taxonomy" id="198093"/>
    <lineage>
        <taxon>Bacteria</taxon>
        <taxon>Pseudomonadati</taxon>
        <taxon>Pseudomonadota</taxon>
        <taxon>Alphaproteobacteria</taxon>
        <taxon>Acetobacterales</taxon>
        <taxon>Acetobacteraceae</taxon>
        <taxon>Pseudoroseomonas</taxon>
    </lineage>
</organism>
<dbReference type="PANTHER" id="PTHR44591:SF3">
    <property type="entry name" value="RESPONSE REGULATORY DOMAIN-CONTAINING PROTEIN"/>
    <property type="match status" value="1"/>
</dbReference>
<feature type="modified residue" description="4-aspartylphosphate" evidence="2">
    <location>
        <position position="60"/>
    </location>
</feature>
<dbReference type="SUPFAM" id="SSF52172">
    <property type="entry name" value="CheY-like"/>
    <property type="match status" value="1"/>
</dbReference>
<dbReference type="Proteomes" id="UP000603940">
    <property type="component" value="Unassembled WGS sequence"/>
</dbReference>
<dbReference type="SMART" id="SM00448">
    <property type="entry name" value="REC"/>
    <property type="match status" value="1"/>
</dbReference>
<dbReference type="Gene3D" id="3.40.50.2300">
    <property type="match status" value="1"/>
</dbReference>
<feature type="domain" description="Response regulatory" evidence="3">
    <location>
        <begin position="10"/>
        <end position="121"/>
    </location>
</feature>
<name>A0ABR7R2I0_9PROT</name>
<evidence type="ECO:0000256" key="1">
    <source>
        <dbReference type="ARBA" id="ARBA00022553"/>
    </source>
</evidence>
<proteinExistence type="predicted"/>
<evidence type="ECO:0000256" key="2">
    <source>
        <dbReference type="PROSITE-ProRule" id="PRU00169"/>
    </source>
</evidence>
<dbReference type="InterPro" id="IPR001789">
    <property type="entry name" value="Sig_transdc_resp-reg_receiver"/>
</dbReference>